<dbReference type="InterPro" id="IPR018378">
    <property type="entry name" value="C-type_lectin_CS"/>
</dbReference>
<dbReference type="SUPFAM" id="SSF56436">
    <property type="entry name" value="C-type lectin-like"/>
    <property type="match status" value="2"/>
</dbReference>
<comment type="caution">
    <text evidence="4">The sequence shown here is derived from an EMBL/GenBank/DDBJ whole genome shotgun (WGS) entry which is preliminary data.</text>
</comment>
<dbReference type="SMART" id="SM00034">
    <property type="entry name" value="CLECT"/>
    <property type="match status" value="2"/>
</dbReference>
<reference evidence="4 5" key="1">
    <citation type="submission" date="2021-07" db="EMBL/GenBank/DDBJ databases">
        <authorList>
            <person name="Imarazene B."/>
            <person name="Zahm M."/>
            <person name="Klopp C."/>
            <person name="Cabau C."/>
            <person name="Beille S."/>
            <person name="Jouanno E."/>
            <person name="Castinel A."/>
            <person name="Lluch J."/>
            <person name="Gil L."/>
            <person name="Kuchtly C."/>
            <person name="Lopez Roques C."/>
            <person name="Donnadieu C."/>
            <person name="Parrinello H."/>
            <person name="Journot L."/>
            <person name="Du K."/>
            <person name="Schartl M."/>
            <person name="Retaux S."/>
            <person name="Guiguen Y."/>
        </authorList>
    </citation>
    <scope>NUCLEOTIDE SEQUENCE [LARGE SCALE GENOMIC DNA]</scope>
    <source>
        <strain evidence="4">Pach_M1</strain>
        <tissue evidence="4">Testis</tissue>
    </source>
</reference>
<gene>
    <name evidence="4" type="ORF">AMEX_G11047</name>
</gene>
<keyword evidence="2" id="KW-0732">Signal</keyword>
<evidence type="ECO:0000313" key="4">
    <source>
        <dbReference type="EMBL" id="KAG9274152.1"/>
    </source>
</evidence>
<feature type="chain" id="PRO_5035789229" evidence="2">
    <location>
        <begin position="24"/>
        <end position="339"/>
    </location>
</feature>
<dbReference type="AlphaFoldDB" id="A0A8T2LWH0"/>
<feature type="domain" description="C-type lectin" evidence="3">
    <location>
        <begin position="157"/>
        <end position="274"/>
    </location>
</feature>
<proteinExistence type="predicted"/>
<keyword evidence="4" id="KW-0675">Receptor</keyword>
<dbReference type="PROSITE" id="PS00615">
    <property type="entry name" value="C_TYPE_LECTIN_1"/>
    <property type="match status" value="2"/>
</dbReference>
<protein>
    <submittedName>
        <fullName evidence="4">C-type mannose receptor 2-like</fullName>
    </submittedName>
</protein>
<dbReference type="InterPro" id="IPR016187">
    <property type="entry name" value="CTDL_fold"/>
</dbReference>
<dbReference type="InterPro" id="IPR001304">
    <property type="entry name" value="C-type_lectin-like"/>
</dbReference>
<organism evidence="4 5">
    <name type="scientific">Astyanax mexicanus</name>
    <name type="common">Blind cave fish</name>
    <name type="synonym">Astyanax fasciatus mexicanus</name>
    <dbReference type="NCBI Taxonomy" id="7994"/>
    <lineage>
        <taxon>Eukaryota</taxon>
        <taxon>Metazoa</taxon>
        <taxon>Chordata</taxon>
        <taxon>Craniata</taxon>
        <taxon>Vertebrata</taxon>
        <taxon>Euteleostomi</taxon>
        <taxon>Actinopterygii</taxon>
        <taxon>Neopterygii</taxon>
        <taxon>Teleostei</taxon>
        <taxon>Ostariophysi</taxon>
        <taxon>Characiformes</taxon>
        <taxon>Characoidei</taxon>
        <taxon>Acestrorhamphidae</taxon>
        <taxon>Acestrorhamphinae</taxon>
        <taxon>Astyanax</taxon>
    </lineage>
</organism>
<name>A0A8T2LWH0_ASTMX</name>
<feature type="domain" description="C-type lectin" evidence="3">
    <location>
        <begin position="32"/>
        <end position="148"/>
    </location>
</feature>
<feature type="signal peptide" evidence="2">
    <location>
        <begin position="1"/>
        <end position="23"/>
    </location>
</feature>
<accession>A0A8T2LWH0</accession>
<dbReference type="InterPro" id="IPR016186">
    <property type="entry name" value="C-type_lectin-like/link_sf"/>
</dbReference>
<sequence>MIACNKLFIIFFVGLCTLPFTLSQCQNGWSQFGHRCFMIFKNSADWPASEENCVAMGGHLASVHSSEEHTFIVNLVLNATSSDSAWIGGSDTAQEGAWVWTDGSAFSYTYWNKGEPSNYGQWENCMEINYHGKWNDLYCKLVLPSVCAKCQDGWLQFKSHCFKVFTTNENFKTSEENCVSAGGHLASMHSNADNVFIKDLVWNTTNSNAVTWIGARDAGQLGKWVWTDGSAFDYSIWSNGQPDKYSPLEQCVEINYLDQWNDANCDNRHPSVCARRITSQSANPSPVRMIHLQLKMTSNEDLMASNIKVFAEQLKEKMIKKGLPNNFTLYFEQLQKKSP</sequence>
<evidence type="ECO:0000256" key="1">
    <source>
        <dbReference type="ARBA" id="ARBA00023157"/>
    </source>
</evidence>
<dbReference type="Gene3D" id="3.10.100.10">
    <property type="entry name" value="Mannose-Binding Protein A, subunit A"/>
    <property type="match status" value="2"/>
</dbReference>
<dbReference type="EMBL" id="JAICCE010000008">
    <property type="protein sequence ID" value="KAG9274152.1"/>
    <property type="molecule type" value="Genomic_DNA"/>
</dbReference>
<dbReference type="PROSITE" id="PS50041">
    <property type="entry name" value="C_TYPE_LECTIN_2"/>
    <property type="match status" value="2"/>
</dbReference>
<dbReference type="InterPro" id="IPR050111">
    <property type="entry name" value="C-type_lectin/snaclec_domain"/>
</dbReference>
<keyword evidence="1" id="KW-1015">Disulfide bond</keyword>
<dbReference type="PRINTS" id="PR01504">
    <property type="entry name" value="PNCREATITSAP"/>
</dbReference>
<evidence type="ECO:0000256" key="2">
    <source>
        <dbReference type="SAM" id="SignalP"/>
    </source>
</evidence>
<evidence type="ECO:0000313" key="5">
    <source>
        <dbReference type="Proteomes" id="UP000752171"/>
    </source>
</evidence>
<evidence type="ECO:0000259" key="3">
    <source>
        <dbReference type="PROSITE" id="PS50041"/>
    </source>
</evidence>
<dbReference type="Proteomes" id="UP000752171">
    <property type="component" value="Unassembled WGS sequence"/>
</dbReference>
<dbReference type="Pfam" id="PF00059">
    <property type="entry name" value="Lectin_C"/>
    <property type="match status" value="2"/>
</dbReference>
<dbReference type="PANTHER" id="PTHR22803">
    <property type="entry name" value="MANNOSE, PHOSPHOLIPASE, LECTIN RECEPTOR RELATED"/>
    <property type="match status" value="1"/>
</dbReference>